<evidence type="ECO:0000256" key="4">
    <source>
        <dbReference type="ARBA" id="ARBA00023125"/>
    </source>
</evidence>
<comment type="caution">
    <text evidence="7">The sequence shown here is derived from an EMBL/GenBank/DDBJ whole genome shotgun (WGS) entry which is preliminary data.</text>
</comment>
<keyword evidence="3" id="KW-0805">Transcription regulation</keyword>
<evidence type="ECO:0000256" key="1">
    <source>
        <dbReference type="ARBA" id="ARBA00022723"/>
    </source>
</evidence>
<reference evidence="7 8" key="1">
    <citation type="journal article" date="2021" name="Nat. Commun.">
        <title>Genetic determinants of endophytism in the Arabidopsis root mycobiome.</title>
        <authorList>
            <person name="Mesny F."/>
            <person name="Miyauchi S."/>
            <person name="Thiergart T."/>
            <person name="Pickel B."/>
            <person name="Atanasova L."/>
            <person name="Karlsson M."/>
            <person name="Huettel B."/>
            <person name="Barry K.W."/>
            <person name="Haridas S."/>
            <person name="Chen C."/>
            <person name="Bauer D."/>
            <person name="Andreopoulos W."/>
            <person name="Pangilinan J."/>
            <person name="LaButti K."/>
            <person name="Riley R."/>
            <person name="Lipzen A."/>
            <person name="Clum A."/>
            <person name="Drula E."/>
            <person name="Henrissat B."/>
            <person name="Kohler A."/>
            <person name="Grigoriev I.V."/>
            <person name="Martin F.M."/>
            <person name="Hacquard S."/>
        </authorList>
    </citation>
    <scope>NUCLEOTIDE SEQUENCE [LARGE SCALE GENOMIC DNA]</scope>
    <source>
        <strain evidence="7 8">MPI-SDFR-AT-0080</strain>
    </source>
</reference>
<gene>
    <name evidence="7" type="ORF">B0J12DRAFT_255374</name>
</gene>
<keyword evidence="2" id="KW-0862">Zinc</keyword>
<accession>A0ABQ8G093</accession>
<dbReference type="Proteomes" id="UP000774617">
    <property type="component" value="Unassembled WGS sequence"/>
</dbReference>
<evidence type="ECO:0000256" key="3">
    <source>
        <dbReference type="ARBA" id="ARBA00023015"/>
    </source>
</evidence>
<dbReference type="CDD" id="cd12148">
    <property type="entry name" value="fungal_TF_MHR"/>
    <property type="match status" value="1"/>
</dbReference>
<keyword evidence="6" id="KW-0539">Nucleus</keyword>
<evidence type="ECO:0000256" key="5">
    <source>
        <dbReference type="ARBA" id="ARBA00023163"/>
    </source>
</evidence>
<protein>
    <submittedName>
        <fullName evidence="7">Uncharacterized protein</fullName>
    </submittedName>
</protein>
<evidence type="ECO:0000313" key="8">
    <source>
        <dbReference type="Proteomes" id="UP000774617"/>
    </source>
</evidence>
<evidence type="ECO:0000256" key="2">
    <source>
        <dbReference type="ARBA" id="ARBA00022833"/>
    </source>
</evidence>
<dbReference type="PANTHER" id="PTHR31313">
    <property type="entry name" value="TY1 ENHANCER ACTIVATOR"/>
    <property type="match status" value="1"/>
</dbReference>
<evidence type="ECO:0000256" key="6">
    <source>
        <dbReference type="ARBA" id="ARBA00023242"/>
    </source>
</evidence>
<sequence length="200" mass="22729">MILLHRPFIKSRRTFAGTITGVSSDGRYIACRESAEWIAAILRNYKLHYGLESISTTDRVIPISAVHCAFTAAVIFLLDATSAEERTYKKAMQYFKVCFDSLKDMELPWSWSTRSILALRKIALSWKVDISEIEPNSTLLAFHQPANTDSLSIADEDDSIFRKFVEPLTDLPQDTLSSALDWNTLYPFAEDSIISPFHDR</sequence>
<dbReference type="PANTHER" id="PTHR31313:SF83">
    <property type="entry name" value="ZN(II)2CYS6 TRANSCRIPTION FACTOR (EUROFUNG)"/>
    <property type="match status" value="1"/>
</dbReference>
<keyword evidence="1" id="KW-0479">Metal-binding</keyword>
<keyword evidence="8" id="KW-1185">Reference proteome</keyword>
<dbReference type="EMBL" id="JAGTJR010000033">
    <property type="protein sequence ID" value="KAH7038484.1"/>
    <property type="molecule type" value="Genomic_DNA"/>
</dbReference>
<organism evidence="7 8">
    <name type="scientific">Macrophomina phaseolina</name>
    <dbReference type="NCBI Taxonomy" id="35725"/>
    <lineage>
        <taxon>Eukaryota</taxon>
        <taxon>Fungi</taxon>
        <taxon>Dikarya</taxon>
        <taxon>Ascomycota</taxon>
        <taxon>Pezizomycotina</taxon>
        <taxon>Dothideomycetes</taxon>
        <taxon>Dothideomycetes incertae sedis</taxon>
        <taxon>Botryosphaeriales</taxon>
        <taxon>Botryosphaeriaceae</taxon>
        <taxon>Macrophomina</taxon>
    </lineage>
</organism>
<dbReference type="InterPro" id="IPR051615">
    <property type="entry name" value="Transcr_Regulatory_Elem"/>
</dbReference>
<proteinExistence type="predicted"/>
<keyword evidence="4" id="KW-0238">DNA-binding</keyword>
<keyword evidence="5" id="KW-0804">Transcription</keyword>
<name>A0ABQ8G093_9PEZI</name>
<evidence type="ECO:0000313" key="7">
    <source>
        <dbReference type="EMBL" id="KAH7038484.1"/>
    </source>
</evidence>